<dbReference type="Proteomes" id="UP000218022">
    <property type="component" value="Unassembled WGS sequence"/>
</dbReference>
<evidence type="ECO:0000259" key="3">
    <source>
        <dbReference type="Pfam" id="PF01052"/>
    </source>
</evidence>
<dbReference type="PANTHER" id="PTHR30034">
    <property type="entry name" value="FLAGELLAR MOTOR SWITCH PROTEIN FLIM"/>
    <property type="match status" value="1"/>
</dbReference>
<dbReference type="NCBIfam" id="TIGR02551">
    <property type="entry name" value="SpaO_YscQ"/>
    <property type="match status" value="1"/>
</dbReference>
<dbReference type="GO" id="GO:0071978">
    <property type="term" value="P:bacterial-type flagellum-dependent swarming motility"/>
    <property type="evidence" value="ECO:0007669"/>
    <property type="project" value="TreeGrafter"/>
</dbReference>
<dbReference type="GO" id="GO:0030254">
    <property type="term" value="P:protein secretion by the type III secretion system"/>
    <property type="evidence" value="ECO:0007669"/>
    <property type="project" value="InterPro"/>
</dbReference>
<proteinExistence type="inferred from homology"/>
<feature type="domain" description="Flagellar motor switch protein FliN-like C-terminal" evidence="3">
    <location>
        <begin position="306"/>
        <end position="373"/>
    </location>
</feature>
<evidence type="ECO:0000313" key="4">
    <source>
        <dbReference type="EMBL" id="PCE22500.1"/>
    </source>
</evidence>
<comment type="similarity">
    <text evidence="1">Belongs to the FliN/MopA/SpaO family.</text>
</comment>
<gene>
    <name evidence="4" type="ORF">BWP39_22745</name>
</gene>
<dbReference type="AlphaFoldDB" id="A0A2A4EQ10"/>
<dbReference type="GO" id="GO:0050918">
    <property type="term" value="P:positive chemotaxis"/>
    <property type="evidence" value="ECO:0007669"/>
    <property type="project" value="TreeGrafter"/>
</dbReference>
<protein>
    <recommendedName>
        <fullName evidence="3">Flagellar motor switch protein FliN-like C-terminal domain-containing protein</fullName>
    </recommendedName>
</protein>
<dbReference type="Gene3D" id="2.30.330.10">
    <property type="entry name" value="SpoA-like"/>
    <property type="match status" value="2"/>
</dbReference>
<feature type="region of interest" description="Disordered" evidence="2">
    <location>
        <begin position="275"/>
        <end position="302"/>
    </location>
</feature>
<dbReference type="InterPro" id="IPR036429">
    <property type="entry name" value="SpoA-like_sf"/>
</dbReference>
<dbReference type="Pfam" id="PF01052">
    <property type="entry name" value="FliMN_C"/>
    <property type="match status" value="1"/>
</dbReference>
<feature type="compositionally biased region" description="Gly residues" evidence="2">
    <location>
        <begin position="292"/>
        <end position="302"/>
    </location>
</feature>
<comment type="caution">
    <text evidence="4">The sequence shown here is derived from an EMBL/GenBank/DDBJ whole genome shotgun (WGS) entry which is preliminary data.</text>
</comment>
<sequence>MNGPFPERSALAADDTLPLPHLSAPAAQAASRAYAWRRTFEFDAGGARRTLRWDYTAQLARGTPRRYRFRFGPAAGWLLLEARAEQALIGDAADDTVPDEIRCALLADALAPLTATLEQATRQSISLSVPEHTQGPVARDENESPEASAAAHTDGGVSPLRFVFGVPDGSWHAHGALLFDDPRYLVLACPTTPPAPTLEPHDFDDLPVPLAFRIGSTLLTQRELAALQHGDIIAIEQWKSAGAGLVCRAATPGARGLQLNARVLGAKITIDEIQTREASSMNTSSPPDPAADGGGSASGTGAPGVLDALEVHACFELERRTLTLAQLKAMQPGFVIELDQPLNQSVIRILANGMQVGTGHLIAVGNKLGVRISTLGAAAEPQPERDDG</sequence>
<dbReference type="OrthoDB" id="182173at2"/>
<organism evidence="4 5">
    <name type="scientific">Paraburkholderia acidicola</name>
    <dbReference type="NCBI Taxonomy" id="1912599"/>
    <lineage>
        <taxon>Bacteria</taxon>
        <taxon>Pseudomonadati</taxon>
        <taxon>Pseudomonadota</taxon>
        <taxon>Betaproteobacteria</taxon>
        <taxon>Burkholderiales</taxon>
        <taxon>Burkholderiaceae</taxon>
        <taxon>Paraburkholderia</taxon>
    </lineage>
</organism>
<dbReference type="EMBL" id="MTZV01000006">
    <property type="protein sequence ID" value="PCE22500.1"/>
    <property type="molecule type" value="Genomic_DNA"/>
</dbReference>
<reference evidence="4 5" key="1">
    <citation type="submission" date="2017-01" db="EMBL/GenBank/DDBJ databases">
        <title>Whole-Genome Shotgun Sequencing of Two beta-Proteobacterial Species in Search of the Bulgecin Biosynthetic Cluster.</title>
        <authorList>
            <person name="Horsman M.E."/>
            <person name="Marous D.R."/>
            <person name="Li R."/>
            <person name="Oliver R.A."/>
            <person name="Byun B."/>
            <person name="Emrich S.J."/>
            <person name="Boggess B."/>
            <person name="Townsend C.A."/>
            <person name="Mobashery S."/>
        </authorList>
    </citation>
    <scope>NUCLEOTIDE SEQUENCE [LARGE SCALE GENOMIC DNA]</scope>
    <source>
        <strain evidence="4 5">ATCC 31363</strain>
    </source>
</reference>
<evidence type="ECO:0000256" key="1">
    <source>
        <dbReference type="ARBA" id="ARBA00009226"/>
    </source>
</evidence>
<dbReference type="PANTHER" id="PTHR30034:SF6">
    <property type="entry name" value="YOP PROTEINS TRANSLOCATION PROTEIN Q"/>
    <property type="match status" value="1"/>
</dbReference>
<evidence type="ECO:0000256" key="2">
    <source>
        <dbReference type="SAM" id="MobiDB-lite"/>
    </source>
</evidence>
<name>A0A2A4EQ10_9BURK</name>
<feature type="region of interest" description="Disordered" evidence="2">
    <location>
        <begin position="125"/>
        <end position="153"/>
    </location>
</feature>
<dbReference type="InterPro" id="IPR001543">
    <property type="entry name" value="FliN-like_C"/>
</dbReference>
<accession>A0A2A4EQ10</accession>
<dbReference type="InterPro" id="IPR013385">
    <property type="entry name" value="T3SS_SpaO/YscQ/SpaO"/>
</dbReference>
<dbReference type="SUPFAM" id="SSF101801">
    <property type="entry name" value="Surface presentation of antigens (SPOA)"/>
    <property type="match status" value="2"/>
</dbReference>
<evidence type="ECO:0000313" key="5">
    <source>
        <dbReference type="Proteomes" id="UP000218022"/>
    </source>
</evidence>
<dbReference type="RefSeq" id="WP_096724299.1">
    <property type="nucleotide sequence ID" value="NZ_MTZV01000006.1"/>
</dbReference>